<gene>
    <name evidence="6" type="primary">LOC109883241</name>
</gene>
<keyword evidence="4" id="KW-0964">Secreted</keyword>
<sequence length="194" mass="21457">MASTMDSAKILFSVLFLYVCYQVTQGQMVMDCCLEVSKKEIPQRIVTGYQPQVRGQGCSIDAMVFNTRKGRKLCAPAGPAWVTNLMKHMDKLIKMCDDTNFKVCCSHLDCTLSSTSALGRTAFTGIRPLQKSGNSYLLRFAEQRRAVVNEVVKAVSSCLYSTSLPHLLSTNRDPRGVVCVIAAFERRTAKGIQS</sequence>
<dbReference type="SUPFAM" id="SSF54117">
    <property type="entry name" value="Interleukin 8-like chemokines"/>
    <property type="match status" value="1"/>
</dbReference>
<dbReference type="PANTHER" id="PTHR12015">
    <property type="entry name" value="SMALL INDUCIBLE CYTOKINE A"/>
    <property type="match status" value="1"/>
</dbReference>
<feature type="domain" description="Chemokine interleukin-8-like" evidence="5">
    <location>
        <begin position="29"/>
        <end position="89"/>
    </location>
</feature>
<feature type="chain" id="PRO_5034731655" description="C-C motif chemokine" evidence="4">
    <location>
        <begin position="27"/>
        <end position="194"/>
    </location>
</feature>
<evidence type="ECO:0000256" key="1">
    <source>
        <dbReference type="ARBA" id="ARBA00010868"/>
    </source>
</evidence>
<comment type="subcellular location">
    <subcellularLocation>
        <location evidence="4">Secreted</location>
    </subcellularLocation>
</comment>
<dbReference type="Gene3D" id="2.40.50.40">
    <property type="match status" value="1"/>
</dbReference>
<evidence type="ECO:0000256" key="2">
    <source>
        <dbReference type="ARBA" id="ARBA00022514"/>
    </source>
</evidence>
<dbReference type="InterPro" id="IPR036048">
    <property type="entry name" value="Interleukin_8-like_sf"/>
</dbReference>
<dbReference type="InterPro" id="IPR039809">
    <property type="entry name" value="Chemokine_b/g/d"/>
</dbReference>
<organism evidence="6 7">
    <name type="scientific">Oncorhynchus kisutch</name>
    <name type="common">Coho salmon</name>
    <name type="synonym">Salmo kisutch</name>
    <dbReference type="NCBI Taxonomy" id="8019"/>
    <lineage>
        <taxon>Eukaryota</taxon>
        <taxon>Metazoa</taxon>
        <taxon>Chordata</taxon>
        <taxon>Craniata</taxon>
        <taxon>Vertebrata</taxon>
        <taxon>Euteleostomi</taxon>
        <taxon>Actinopterygii</taxon>
        <taxon>Neopterygii</taxon>
        <taxon>Teleostei</taxon>
        <taxon>Protacanthopterygii</taxon>
        <taxon>Salmoniformes</taxon>
        <taxon>Salmonidae</taxon>
        <taxon>Salmoninae</taxon>
        <taxon>Oncorhynchus</taxon>
    </lineage>
</organism>
<dbReference type="GeneTree" id="ENSGT00730000112019"/>
<proteinExistence type="inferred from homology"/>
<evidence type="ECO:0000313" key="7">
    <source>
        <dbReference type="Proteomes" id="UP000694557"/>
    </source>
</evidence>
<feature type="signal peptide" evidence="4">
    <location>
        <begin position="1"/>
        <end position="26"/>
    </location>
</feature>
<dbReference type="Pfam" id="PF00048">
    <property type="entry name" value="IL8"/>
    <property type="match status" value="1"/>
</dbReference>
<keyword evidence="2 4" id="KW-0202">Cytokine</keyword>
<dbReference type="AlphaFoldDB" id="A0A8C7J5A4"/>
<accession>A0A8C7J5A4</accession>
<keyword evidence="4" id="KW-0732">Signal</keyword>
<name>A0A8C7J5A4_ONCKI</name>
<evidence type="ECO:0000259" key="5">
    <source>
        <dbReference type="SMART" id="SM00199"/>
    </source>
</evidence>
<dbReference type="GO" id="GO:0005615">
    <property type="term" value="C:extracellular space"/>
    <property type="evidence" value="ECO:0007669"/>
    <property type="project" value="UniProtKB-KW"/>
</dbReference>
<reference evidence="6" key="1">
    <citation type="submission" date="2025-08" db="UniProtKB">
        <authorList>
            <consortium name="Ensembl"/>
        </authorList>
    </citation>
    <scope>IDENTIFICATION</scope>
</reference>
<comment type="similarity">
    <text evidence="1 4">Belongs to the intercrine beta (chemokine CC) family.</text>
</comment>
<keyword evidence="7" id="KW-1185">Reference proteome</keyword>
<evidence type="ECO:0000256" key="4">
    <source>
        <dbReference type="RuleBase" id="RU361150"/>
    </source>
</evidence>
<dbReference type="GO" id="GO:0008009">
    <property type="term" value="F:chemokine activity"/>
    <property type="evidence" value="ECO:0007669"/>
    <property type="project" value="InterPro"/>
</dbReference>
<dbReference type="PROSITE" id="PS00472">
    <property type="entry name" value="SMALL_CYTOKINES_CC"/>
    <property type="match status" value="1"/>
</dbReference>
<evidence type="ECO:0000256" key="3">
    <source>
        <dbReference type="ARBA" id="ARBA00023157"/>
    </source>
</evidence>
<reference evidence="6" key="2">
    <citation type="submission" date="2025-09" db="UniProtKB">
        <authorList>
            <consortium name="Ensembl"/>
        </authorList>
    </citation>
    <scope>IDENTIFICATION</scope>
</reference>
<evidence type="ECO:0000313" key="6">
    <source>
        <dbReference type="Ensembl" id="ENSOKIP00005083078.1"/>
    </source>
</evidence>
<dbReference type="Ensembl" id="ENSOKIT00005088666.1">
    <property type="protein sequence ID" value="ENSOKIP00005083078.1"/>
    <property type="gene ID" value="ENSOKIG00005036047.1"/>
</dbReference>
<dbReference type="Proteomes" id="UP000694557">
    <property type="component" value="Unassembled WGS sequence"/>
</dbReference>
<dbReference type="SMART" id="SM00199">
    <property type="entry name" value="SCY"/>
    <property type="match status" value="1"/>
</dbReference>
<dbReference type="GO" id="GO:0006955">
    <property type="term" value="P:immune response"/>
    <property type="evidence" value="ECO:0007669"/>
    <property type="project" value="InterPro"/>
</dbReference>
<keyword evidence="3" id="KW-1015">Disulfide bond</keyword>
<keyword evidence="4" id="KW-0145">Chemotaxis</keyword>
<dbReference type="PANTHER" id="PTHR12015:SF108">
    <property type="entry name" value="C-C MOTIF CHEMOKINE 20"/>
    <property type="match status" value="1"/>
</dbReference>
<dbReference type="InterPro" id="IPR000827">
    <property type="entry name" value="Chemokine_CC_CS"/>
</dbReference>
<protein>
    <recommendedName>
        <fullName evidence="4">C-C motif chemokine</fullName>
    </recommendedName>
</protein>
<dbReference type="InterPro" id="IPR001811">
    <property type="entry name" value="Chemokine_IL8-like_dom"/>
</dbReference>